<reference evidence="1 2" key="2">
    <citation type="submission" date="2019-08" db="EMBL/GenBank/DDBJ databases">
        <authorList>
            <person name="Henke P."/>
        </authorList>
    </citation>
    <scope>NUCLEOTIDE SEQUENCE [LARGE SCALE GENOMIC DNA]</scope>
    <source>
        <strain evidence="1">Phe10_nw2017</strain>
    </source>
</reference>
<reference evidence="1 2" key="1">
    <citation type="submission" date="2019-08" db="EMBL/GenBank/DDBJ databases">
        <title>100 year-old enigma solved: identification of Planctomyces bekefii, the type genus and species of the phylum Planctomycetes.</title>
        <authorList>
            <person name="Svetlana D.N."/>
            <person name="Overmann J."/>
        </authorList>
    </citation>
    <scope>NUCLEOTIDE SEQUENCE [LARGE SCALE GENOMIC DNA]</scope>
    <source>
        <strain evidence="1">Phe10_nw2017</strain>
    </source>
</reference>
<name>A0A5C6M1X2_9PLAN</name>
<comment type="caution">
    <text evidence="1">The sequence shown here is derived from an EMBL/GenBank/DDBJ whole genome shotgun (WGS) entry which is preliminary data.</text>
</comment>
<proteinExistence type="predicted"/>
<protein>
    <submittedName>
        <fullName evidence="1">Uncharacterized protein</fullName>
    </submittedName>
</protein>
<gene>
    <name evidence="1" type="ORF">E3A20_22530</name>
</gene>
<accession>A0A5C6M1X2</accession>
<sequence length="174" mass="20132">MAEPLWQTAATDAKVQLRTTRLTVFNWRKPLILHIHPRFCDAILQVTVSPLMTVDQLLETLIHLLKMPGSKTFEEDNCVVKLSWSLKYNNEAALLDTPLQKLKVQPETAIEVDARVLMRDQHRQKENAHDVIYCADGTWHTRSRSDRFNTAEEKFRTLLSHACDASLRQIRTVQ</sequence>
<dbReference type="AlphaFoldDB" id="A0A5C6M1X2"/>
<evidence type="ECO:0000313" key="1">
    <source>
        <dbReference type="EMBL" id="TWW08618.1"/>
    </source>
</evidence>
<dbReference type="EMBL" id="SRHE01000579">
    <property type="protein sequence ID" value="TWW08618.1"/>
    <property type="molecule type" value="Genomic_DNA"/>
</dbReference>
<organism evidence="1 2">
    <name type="scientific">Planctomyces bekefii</name>
    <dbReference type="NCBI Taxonomy" id="1653850"/>
    <lineage>
        <taxon>Bacteria</taxon>
        <taxon>Pseudomonadati</taxon>
        <taxon>Planctomycetota</taxon>
        <taxon>Planctomycetia</taxon>
        <taxon>Planctomycetales</taxon>
        <taxon>Planctomycetaceae</taxon>
        <taxon>Planctomyces</taxon>
    </lineage>
</organism>
<keyword evidence="2" id="KW-1185">Reference proteome</keyword>
<dbReference type="Proteomes" id="UP000321083">
    <property type="component" value="Unassembled WGS sequence"/>
</dbReference>
<evidence type="ECO:0000313" key="2">
    <source>
        <dbReference type="Proteomes" id="UP000321083"/>
    </source>
</evidence>